<dbReference type="GO" id="GO:0016036">
    <property type="term" value="P:cellular response to phosphate starvation"/>
    <property type="evidence" value="ECO:0007669"/>
    <property type="project" value="TreeGrafter"/>
</dbReference>
<dbReference type="PANTHER" id="PTHR10783:SF104">
    <property type="entry name" value="PHOSPHATE TRANSPORTER PHO1 HOMOLOG 10"/>
    <property type="match status" value="1"/>
</dbReference>
<reference evidence="2" key="1">
    <citation type="journal article" date="2023" name="bioRxiv">
        <title>Improved chromosome-level genome assembly for marigold (Tagetes erecta).</title>
        <authorList>
            <person name="Jiang F."/>
            <person name="Yuan L."/>
            <person name="Wang S."/>
            <person name="Wang H."/>
            <person name="Xu D."/>
            <person name="Wang A."/>
            <person name="Fan W."/>
        </authorList>
    </citation>
    <scope>NUCLEOTIDE SEQUENCE</scope>
    <source>
        <strain evidence="2">WSJ</strain>
        <tissue evidence="2">Leaf</tissue>
    </source>
</reference>
<organism evidence="2 3">
    <name type="scientific">Tagetes erecta</name>
    <name type="common">African marigold</name>
    <dbReference type="NCBI Taxonomy" id="13708"/>
    <lineage>
        <taxon>Eukaryota</taxon>
        <taxon>Viridiplantae</taxon>
        <taxon>Streptophyta</taxon>
        <taxon>Embryophyta</taxon>
        <taxon>Tracheophyta</taxon>
        <taxon>Spermatophyta</taxon>
        <taxon>Magnoliopsida</taxon>
        <taxon>eudicotyledons</taxon>
        <taxon>Gunneridae</taxon>
        <taxon>Pentapetalae</taxon>
        <taxon>asterids</taxon>
        <taxon>campanulids</taxon>
        <taxon>Asterales</taxon>
        <taxon>Asteraceae</taxon>
        <taxon>Asteroideae</taxon>
        <taxon>Heliantheae alliance</taxon>
        <taxon>Tageteae</taxon>
        <taxon>Tagetes</taxon>
    </lineage>
</organism>
<accession>A0AAD8P6Z6</accession>
<dbReference type="GO" id="GO:0005886">
    <property type="term" value="C:plasma membrane"/>
    <property type="evidence" value="ECO:0007669"/>
    <property type="project" value="TreeGrafter"/>
</dbReference>
<feature type="domain" description="SPX" evidence="1">
    <location>
        <begin position="1"/>
        <end position="76"/>
    </location>
</feature>
<dbReference type="Pfam" id="PF03105">
    <property type="entry name" value="SPX"/>
    <property type="match status" value="1"/>
</dbReference>
<evidence type="ECO:0000259" key="1">
    <source>
        <dbReference type="PROSITE" id="PS51382"/>
    </source>
</evidence>
<name>A0AAD8P6Z6_TARER</name>
<dbReference type="InterPro" id="IPR004331">
    <property type="entry name" value="SPX_dom"/>
</dbReference>
<dbReference type="GO" id="GO:0005802">
    <property type="term" value="C:trans-Golgi network"/>
    <property type="evidence" value="ECO:0007669"/>
    <property type="project" value="TreeGrafter"/>
</dbReference>
<keyword evidence="3" id="KW-1185">Reference proteome</keyword>
<dbReference type="Proteomes" id="UP001229421">
    <property type="component" value="Unassembled WGS sequence"/>
</dbReference>
<sequence>MSTIRSVLNDSKDKDPRFKKDELKEAEGKLKVAFIEFYRKLHILKHYSYVNLLAFSKMLKKYEKVALRRAARSYMKTVDDSYIGSSDELGINLSNTNGAWN</sequence>
<proteinExistence type="predicted"/>
<dbReference type="PROSITE" id="PS51382">
    <property type="entry name" value="SPX"/>
    <property type="match status" value="1"/>
</dbReference>
<dbReference type="EMBL" id="JAUHHV010000001">
    <property type="protein sequence ID" value="KAK1441090.1"/>
    <property type="molecule type" value="Genomic_DNA"/>
</dbReference>
<gene>
    <name evidence="2" type="ORF">QVD17_06928</name>
</gene>
<comment type="caution">
    <text evidence="2">The sequence shown here is derived from an EMBL/GenBank/DDBJ whole genome shotgun (WGS) entry which is preliminary data.</text>
</comment>
<dbReference type="AlphaFoldDB" id="A0AAD8P6Z6"/>
<evidence type="ECO:0000313" key="3">
    <source>
        <dbReference type="Proteomes" id="UP001229421"/>
    </source>
</evidence>
<protein>
    <recommendedName>
        <fullName evidence="1">SPX domain-containing protein</fullName>
    </recommendedName>
</protein>
<dbReference type="GO" id="GO:0000822">
    <property type="term" value="F:inositol hexakisphosphate binding"/>
    <property type="evidence" value="ECO:0007669"/>
    <property type="project" value="TreeGrafter"/>
</dbReference>
<dbReference type="GO" id="GO:0006817">
    <property type="term" value="P:phosphate ion transport"/>
    <property type="evidence" value="ECO:0007669"/>
    <property type="project" value="TreeGrafter"/>
</dbReference>
<dbReference type="PANTHER" id="PTHR10783">
    <property type="entry name" value="XENOTROPIC AND POLYTROPIC RETROVIRUS RECEPTOR 1-RELATED"/>
    <property type="match status" value="1"/>
</dbReference>
<evidence type="ECO:0000313" key="2">
    <source>
        <dbReference type="EMBL" id="KAK1441090.1"/>
    </source>
</evidence>